<accession>A0A1M6DER2</accession>
<sequence>MSKKYCSSKIYSEEVNLSSSTNASINPRCRVTYTRLPVLLSVRDVQIDLQSCIELCDDLYEIKRVKKEVYITQCKLMVNCGKVDPVNPDKGYGKLFLTGYIEKNIEYAVAGKPGCNGQIMVGAIKHATVKVPFSTATEIDYIQKPVIECRENGKEINYFTKCNKSIDCSCGGFEMGNSKCEWDFADKIIYIEKPFCRLAEARIFDADQAIDSEDVGGKDYGYDNYNEFAEYDEFEEYGKEKCKKHGKDDKCENVCQAQEFKFKKHHKIVERMVAYLKIELYQEQLVYLDK</sequence>
<gene>
    <name evidence="2" type="ORF">SAMN02745941_04230</name>
</gene>
<reference evidence="2 3" key="1">
    <citation type="submission" date="2016-11" db="EMBL/GenBank/DDBJ databases">
        <authorList>
            <person name="Jaros S."/>
            <person name="Januszkiewicz K."/>
            <person name="Wedrychowicz H."/>
        </authorList>
    </citation>
    <scope>NUCLEOTIDE SEQUENCE [LARGE SCALE GENOMIC DNA]</scope>
    <source>
        <strain evidence="2 3">DSM 6191</strain>
    </source>
</reference>
<dbReference type="AlphaFoldDB" id="A0A1M6DER2"/>
<organism evidence="2 3">
    <name type="scientific">Clostridium intestinale DSM 6191</name>
    <dbReference type="NCBI Taxonomy" id="1121320"/>
    <lineage>
        <taxon>Bacteria</taxon>
        <taxon>Bacillati</taxon>
        <taxon>Bacillota</taxon>
        <taxon>Clostridia</taxon>
        <taxon>Eubacteriales</taxon>
        <taxon>Clostridiaceae</taxon>
        <taxon>Clostridium</taxon>
    </lineage>
</organism>
<evidence type="ECO:0000259" key="1">
    <source>
        <dbReference type="Pfam" id="PF25250"/>
    </source>
</evidence>
<dbReference type="Pfam" id="PF25250">
    <property type="entry name" value="DUF7852"/>
    <property type="match status" value="1"/>
</dbReference>
<protein>
    <recommendedName>
        <fullName evidence="1">DUF7852 domain-containing protein</fullName>
    </recommendedName>
</protein>
<name>A0A1M6DER2_9CLOT</name>
<dbReference type="NCBIfam" id="NF045794">
    <property type="entry name" value="CsxC_fam"/>
    <property type="match status" value="1"/>
</dbReference>
<proteinExistence type="predicted"/>
<feature type="domain" description="DUF7852" evidence="1">
    <location>
        <begin position="13"/>
        <end position="110"/>
    </location>
</feature>
<evidence type="ECO:0000313" key="2">
    <source>
        <dbReference type="EMBL" id="SHI71478.1"/>
    </source>
</evidence>
<dbReference type="InterPro" id="IPR054845">
    <property type="entry name" value="Exosporium_prot_C"/>
</dbReference>
<dbReference type="EMBL" id="FQXU01000018">
    <property type="protein sequence ID" value="SHI71478.1"/>
    <property type="molecule type" value="Genomic_DNA"/>
</dbReference>
<dbReference type="Proteomes" id="UP000184241">
    <property type="component" value="Unassembled WGS sequence"/>
</dbReference>
<evidence type="ECO:0000313" key="3">
    <source>
        <dbReference type="Proteomes" id="UP000184241"/>
    </source>
</evidence>
<dbReference type="InterPro" id="IPR057174">
    <property type="entry name" value="DUF7852"/>
</dbReference>
<dbReference type="RefSeq" id="WP_073022546.1">
    <property type="nucleotide sequence ID" value="NZ_FQXU01000018.1"/>
</dbReference>